<evidence type="ECO:0000313" key="2">
    <source>
        <dbReference type="Proteomes" id="UP001322512"/>
    </source>
</evidence>
<dbReference type="GeneID" id="91009372"/>
<keyword evidence="2" id="KW-1185">Reference proteome</keyword>
<proteinExistence type="predicted"/>
<dbReference type="Proteomes" id="UP001322512">
    <property type="component" value="Chromosome"/>
</dbReference>
<dbReference type="RefSeq" id="WP_041601949.1">
    <property type="nucleotide sequence ID" value="NC_014532.2"/>
</dbReference>
<accession>A0ABZ0T930</accession>
<evidence type="ECO:0000313" key="1">
    <source>
        <dbReference type="EMBL" id="WPU48093.1"/>
    </source>
</evidence>
<name>A0ABZ0T930_HALED</name>
<sequence length="114" mass="13096">MSIIQRIHDRLTGVLGRDCEGKPLRAGDRAEVLQIGDHVPRQCRRTLVTVVRKGSKEGQVDIDVPYPWEGEDWWQTECWNLRRLDDNDDANWANVTEATGWTPRTVEQPSEVVT</sequence>
<protein>
    <submittedName>
        <fullName evidence="1">Uncharacterized protein</fullName>
    </submittedName>
</protein>
<reference evidence="1 2" key="1">
    <citation type="submission" date="2023-11" db="EMBL/GenBank/DDBJ databases">
        <title>MicrobeMod: A computational toolkit for identifying prokaryotic methylation and restriction-modification with nanopore sequencing.</title>
        <authorList>
            <person name="Crits-Christoph A."/>
            <person name="Kang S.C."/>
            <person name="Lee H."/>
            <person name="Ostrov N."/>
        </authorList>
    </citation>
    <scope>NUCLEOTIDE SEQUENCE [LARGE SCALE GENOMIC DNA]</scope>
    <source>
        <strain evidence="1 2">ATCC 33173</strain>
    </source>
</reference>
<gene>
    <name evidence="1" type="ORF">SR933_04185</name>
</gene>
<organism evidence="1 2">
    <name type="scientific">Halomonas elongata (strain ATCC 33173 / DSM 2581 / NBRC 15536 / NCIMB 2198 / 1H9)</name>
    <dbReference type="NCBI Taxonomy" id="768066"/>
    <lineage>
        <taxon>Bacteria</taxon>
        <taxon>Pseudomonadati</taxon>
        <taxon>Pseudomonadota</taxon>
        <taxon>Gammaproteobacteria</taxon>
        <taxon>Oceanospirillales</taxon>
        <taxon>Halomonadaceae</taxon>
        <taxon>Halomonas</taxon>
    </lineage>
</organism>
<dbReference type="EMBL" id="CP139472">
    <property type="protein sequence ID" value="WPU48093.1"/>
    <property type="molecule type" value="Genomic_DNA"/>
</dbReference>